<protein>
    <submittedName>
        <fullName evidence="3">3-phosphoshikimate 1-carboxyvinyltransferase</fullName>
    </submittedName>
</protein>
<dbReference type="GO" id="GO:0009423">
    <property type="term" value="P:chorismate biosynthetic process"/>
    <property type="evidence" value="ECO:0007669"/>
    <property type="project" value="TreeGrafter"/>
</dbReference>
<evidence type="ECO:0000256" key="1">
    <source>
        <dbReference type="ARBA" id="ARBA00022679"/>
    </source>
</evidence>
<dbReference type="GO" id="GO:0003866">
    <property type="term" value="F:3-phosphoshikimate 1-carboxyvinyltransferase activity"/>
    <property type="evidence" value="ECO:0007669"/>
    <property type="project" value="TreeGrafter"/>
</dbReference>
<dbReference type="EMBL" id="AP011776">
    <property type="protein sequence ID" value="BAL57447.1"/>
    <property type="molecule type" value="Genomic_DNA"/>
</dbReference>
<dbReference type="AlphaFoldDB" id="H5SMR1"/>
<accession>H5SMR1</accession>
<dbReference type="InterPro" id="IPR001986">
    <property type="entry name" value="Enolpyruvate_Tfrase_dom"/>
</dbReference>
<dbReference type="Pfam" id="PF00275">
    <property type="entry name" value="EPSP_synthase"/>
    <property type="match status" value="1"/>
</dbReference>
<dbReference type="SUPFAM" id="SSF55205">
    <property type="entry name" value="EPT/RTPC-like"/>
    <property type="match status" value="1"/>
</dbReference>
<keyword evidence="1 3" id="KW-0808">Transferase</keyword>
<proteinExistence type="predicted"/>
<sequence length="256" mass="27905">MAPWLPLSTRITDTAEKPATPAYAHMTTRLLADWGWTWEKDGSHWILHTREVPSSLAFRGERDWSGAAFFWGWVALAGGNLTLKLEPSFLQPEARALPKLLPSVRFTFTGAGECFLEGAGQTPLPLQESVEDTPDLVPMLAVVAAFASAPSQLTGIHTLPHKESNRLAALAQELSRIGASLSWDATTLHIRPVSRPPQHPVVLDSHGDHRIAMALSLVAARAQAPIYIQGAGCVAKSFPSYWQMLENLGLSLTFVL</sequence>
<reference evidence="3" key="2">
    <citation type="journal article" date="2012" name="PLoS ONE">
        <title>A Deeply Branching Thermophilic Bacterium with an Ancient Acetyl-CoA Pathway Dominates a Subsurface Ecosystem.</title>
        <authorList>
            <person name="Takami H."/>
            <person name="Noguchi H."/>
            <person name="Takaki Y."/>
            <person name="Uchiyama I."/>
            <person name="Toyoda A."/>
            <person name="Nishi S."/>
            <person name="Chee G.-J."/>
            <person name="Arai W."/>
            <person name="Nunoura T."/>
            <person name="Itoh T."/>
            <person name="Hattori M."/>
            <person name="Takai K."/>
        </authorList>
    </citation>
    <scope>NUCLEOTIDE SEQUENCE</scope>
</reference>
<dbReference type="InterPro" id="IPR013792">
    <property type="entry name" value="RNA3'P_cycl/enolpyr_Trfase_a/b"/>
</dbReference>
<dbReference type="PANTHER" id="PTHR21090">
    <property type="entry name" value="AROM/DEHYDROQUINATE SYNTHASE"/>
    <property type="match status" value="1"/>
</dbReference>
<dbReference type="PANTHER" id="PTHR21090:SF5">
    <property type="entry name" value="PENTAFUNCTIONAL AROM POLYPEPTIDE"/>
    <property type="match status" value="1"/>
</dbReference>
<gene>
    <name evidence="3" type="ORF">HGMM_F50F04C10</name>
</gene>
<organism evidence="3">
    <name type="scientific">uncultured Bacteroidota bacterium</name>
    <dbReference type="NCBI Taxonomy" id="152509"/>
    <lineage>
        <taxon>Bacteria</taxon>
        <taxon>Pseudomonadati</taxon>
        <taxon>Bacteroidota</taxon>
        <taxon>environmental samples</taxon>
    </lineage>
</organism>
<dbReference type="InterPro" id="IPR036968">
    <property type="entry name" value="Enolpyruvate_Tfrase_sf"/>
</dbReference>
<dbReference type="Gene3D" id="3.65.10.10">
    <property type="entry name" value="Enolpyruvate transferase domain"/>
    <property type="match status" value="2"/>
</dbReference>
<evidence type="ECO:0000313" key="3">
    <source>
        <dbReference type="EMBL" id="BAL57447.1"/>
    </source>
</evidence>
<reference evidence="3" key="1">
    <citation type="journal article" date="2005" name="Environ. Microbiol.">
        <title>Genetic and functional properties of uncultivated thermophilic crenarchaeotes from a subsurface gold mine as revealed by analysis of genome fragments.</title>
        <authorList>
            <person name="Nunoura T."/>
            <person name="Hirayama H."/>
            <person name="Takami H."/>
            <person name="Oida H."/>
            <person name="Nishi S."/>
            <person name="Shimamura S."/>
            <person name="Suzuki Y."/>
            <person name="Inagaki F."/>
            <person name="Takai K."/>
            <person name="Nealson K.H."/>
            <person name="Horikoshi K."/>
        </authorList>
    </citation>
    <scope>NUCLEOTIDE SEQUENCE</scope>
</reference>
<evidence type="ECO:0000259" key="2">
    <source>
        <dbReference type="Pfam" id="PF00275"/>
    </source>
</evidence>
<name>H5SMR1_9BACT</name>
<feature type="domain" description="Enolpyruvate transferase" evidence="2">
    <location>
        <begin position="19"/>
        <end position="245"/>
    </location>
</feature>